<feature type="transmembrane region" description="Helical" evidence="14">
    <location>
        <begin position="83"/>
        <end position="101"/>
    </location>
</feature>
<keyword evidence="4 12" id="KW-0812">Transmembrane</keyword>
<comment type="similarity">
    <text evidence="2 12">Belongs to the fatty acid desaturase type 1 family.</text>
</comment>
<dbReference type="STRING" id="568069.A0A1J1HM95"/>
<sequence>MNHMQAVTVLEATLPDKSNTNGDSKNSATIKRHVYKDKDNNNNVQPITKESLNATATKPAPSVDEPEEYTLLGIFKFKSPIKWLNTISIVLIHLIFIYGFITYPLKSQLKTTLWGFLVGGISGFGVTAGAHRFWCHRAYKAKLPLRIMLMLAYCVAGQNTLYDWVRDHRVHHKYSETDADPHNSNRGFFFAHVGWLMLQKHPEVIKKGRAIDMSDVLADPVIQFHQKYFIPLKILLCFIVPTVVPVYFWGETWYLAFLSQAVLRYLFGLNFTWLVNSAAHMWGYRPYDKKINPVENIAVAVVAMGEGWHNYHHVFPWDYKAAELGNYKLNITTFWIDLFAKMGLAYDLKEPSKELVRKTIEKHGDGSHLVYGHAGKSHHAHEDGPKIFSGLGDCTKSGVLNEHDAETIDGGLAKRQEGYAGRRKIRLVWRNILLFTYLHVAAVYGLWLMLVSAQWKTCIFAFFMYSISGLGITAGAHRLWAHRSYKARFSLRVMLMIFNTIAFQDAAMHWARDHRVHHKYSETDADPHNATRGFFFSHIGWLLCRKHPAVKEAGSKLDISDLKADPVLRFQQKYYLILMPILCFVIPTMIPIYCWGESFKNAFFVATMFRYTFILNVTWLVNSAAHKWGDKPYDKEINPSQNPSVAILALGEGWHNYHHVFPWDYKTAELGNYRMNLTTAFIDFFAKVGWAYDLKTVSKDIIEKRVERTGDGTHEHSRKNTWGWGDSDQSQDERELAKIINKKED</sequence>
<keyword evidence="6 14" id="KW-1133">Transmembrane helix</keyword>
<evidence type="ECO:0000256" key="3">
    <source>
        <dbReference type="ARBA" id="ARBA00022516"/>
    </source>
</evidence>
<keyword evidence="5" id="KW-0276">Fatty acid metabolism</keyword>
<dbReference type="AlphaFoldDB" id="A0A1J1HM95"/>
<feature type="domain" description="Fatty acid desaturase" evidence="15">
    <location>
        <begin position="114"/>
        <end position="316"/>
    </location>
</feature>
<feature type="transmembrane region" description="Helical" evidence="14">
    <location>
        <begin position="254"/>
        <end position="275"/>
    </location>
</feature>
<evidence type="ECO:0000259" key="15">
    <source>
        <dbReference type="Pfam" id="PF00487"/>
    </source>
</evidence>
<feature type="transmembrane region" description="Helical" evidence="14">
    <location>
        <begin position="602"/>
        <end position="621"/>
    </location>
</feature>
<dbReference type="OrthoDB" id="10260134at2759"/>
<keyword evidence="9" id="KW-0443">Lipid metabolism</keyword>
<dbReference type="PRINTS" id="PR00075">
    <property type="entry name" value="FACDDSATRASE"/>
</dbReference>
<feature type="compositionally biased region" description="Polar residues" evidence="13">
    <location>
        <begin position="41"/>
        <end position="56"/>
    </location>
</feature>
<dbReference type="GO" id="GO:0006636">
    <property type="term" value="P:unsaturated fatty acid biosynthetic process"/>
    <property type="evidence" value="ECO:0007669"/>
    <property type="project" value="TreeGrafter"/>
</dbReference>
<keyword evidence="3 12" id="KW-0444">Lipid biosynthesis</keyword>
<evidence type="ECO:0000256" key="12">
    <source>
        <dbReference type="RuleBase" id="RU000581"/>
    </source>
</evidence>
<evidence type="ECO:0000256" key="13">
    <source>
        <dbReference type="SAM" id="MobiDB-lite"/>
    </source>
</evidence>
<evidence type="ECO:0000256" key="10">
    <source>
        <dbReference type="ARBA" id="ARBA00023136"/>
    </source>
</evidence>
<keyword evidence="7 12" id="KW-0560">Oxidoreductase</keyword>
<dbReference type="GO" id="GO:0005789">
    <property type="term" value="C:endoplasmic reticulum membrane"/>
    <property type="evidence" value="ECO:0007669"/>
    <property type="project" value="TreeGrafter"/>
</dbReference>
<keyword evidence="17" id="KW-1185">Reference proteome</keyword>
<dbReference type="GO" id="GO:0005506">
    <property type="term" value="F:iron ion binding"/>
    <property type="evidence" value="ECO:0007669"/>
    <property type="project" value="TreeGrafter"/>
</dbReference>
<comment type="domain">
    <text evidence="12">The histidine box domains are involved in binding the catalytic metal ions.</text>
</comment>
<dbReference type="PANTHER" id="PTHR11351:SF31">
    <property type="entry name" value="DESATURASE 1, ISOFORM A-RELATED"/>
    <property type="match status" value="1"/>
</dbReference>
<evidence type="ECO:0000256" key="5">
    <source>
        <dbReference type="ARBA" id="ARBA00022832"/>
    </source>
</evidence>
<evidence type="ECO:0000256" key="2">
    <source>
        <dbReference type="ARBA" id="ARBA00009295"/>
    </source>
</evidence>
<protein>
    <submittedName>
        <fullName evidence="16">CLUMA_CG002407, isoform A</fullName>
    </submittedName>
</protein>
<dbReference type="InterPro" id="IPR005804">
    <property type="entry name" value="FA_desaturase_dom"/>
</dbReference>
<comment type="cofactor">
    <cofactor evidence="12">
        <name>Fe(2+)</name>
        <dbReference type="ChEBI" id="CHEBI:29033"/>
    </cofactor>
</comment>
<evidence type="ECO:0000256" key="14">
    <source>
        <dbReference type="SAM" id="Phobius"/>
    </source>
</evidence>
<organism evidence="16 17">
    <name type="scientific">Clunio marinus</name>
    <dbReference type="NCBI Taxonomy" id="568069"/>
    <lineage>
        <taxon>Eukaryota</taxon>
        <taxon>Metazoa</taxon>
        <taxon>Ecdysozoa</taxon>
        <taxon>Arthropoda</taxon>
        <taxon>Hexapoda</taxon>
        <taxon>Insecta</taxon>
        <taxon>Pterygota</taxon>
        <taxon>Neoptera</taxon>
        <taxon>Endopterygota</taxon>
        <taxon>Diptera</taxon>
        <taxon>Nematocera</taxon>
        <taxon>Chironomoidea</taxon>
        <taxon>Chironomidae</taxon>
        <taxon>Clunio</taxon>
    </lineage>
</organism>
<evidence type="ECO:0000313" key="17">
    <source>
        <dbReference type="Proteomes" id="UP000183832"/>
    </source>
</evidence>
<dbReference type="PANTHER" id="PTHR11351">
    <property type="entry name" value="ACYL-COA DESATURASE"/>
    <property type="match status" value="1"/>
</dbReference>
<evidence type="ECO:0000313" key="16">
    <source>
        <dbReference type="EMBL" id="CRK88658.1"/>
    </source>
</evidence>
<evidence type="ECO:0000256" key="1">
    <source>
        <dbReference type="ARBA" id="ARBA00004141"/>
    </source>
</evidence>
<feature type="transmembrane region" description="Helical" evidence="14">
    <location>
        <begin position="432"/>
        <end position="453"/>
    </location>
</feature>
<keyword evidence="10 14" id="KW-0472">Membrane</keyword>
<feature type="compositionally biased region" description="Polar residues" evidence="13">
    <location>
        <begin position="16"/>
        <end position="29"/>
    </location>
</feature>
<proteinExistence type="inferred from homology"/>
<dbReference type="Pfam" id="PF00487">
    <property type="entry name" value="FA_desaturase"/>
    <property type="match status" value="2"/>
</dbReference>
<feature type="transmembrane region" description="Helical" evidence="14">
    <location>
        <begin position="459"/>
        <end position="481"/>
    </location>
</feature>
<feature type="transmembrane region" description="Helical" evidence="14">
    <location>
        <begin position="228"/>
        <end position="248"/>
    </location>
</feature>
<evidence type="ECO:0000256" key="11">
    <source>
        <dbReference type="ARBA" id="ARBA00023160"/>
    </source>
</evidence>
<dbReference type="EMBL" id="CVRI01000009">
    <property type="protein sequence ID" value="CRK88658.1"/>
    <property type="molecule type" value="Genomic_DNA"/>
</dbReference>
<comment type="subcellular location">
    <subcellularLocation>
        <location evidence="1">Membrane</location>
        <topology evidence="1">Multi-pass membrane protein</topology>
    </subcellularLocation>
</comment>
<evidence type="ECO:0000256" key="8">
    <source>
        <dbReference type="ARBA" id="ARBA00023004"/>
    </source>
</evidence>
<gene>
    <name evidence="16" type="ORF">CLUMA_CG002407</name>
</gene>
<evidence type="ECO:0000256" key="9">
    <source>
        <dbReference type="ARBA" id="ARBA00023098"/>
    </source>
</evidence>
<feature type="region of interest" description="Disordered" evidence="13">
    <location>
        <begin position="15"/>
        <end position="62"/>
    </location>
</feature>
<feature type="transmembrane region" description="Helical" evidence="14">
    <location>
        <begin position="113"/>
        <end position="134"/>
    </location>
</feature>
<name>A0A1J1HM95_9DIPT</name>
<evidence type="ECO:0000256" key="6">
    <source>
        <dbReference type="ARBA" id="ARBA00022989"/>
    </source>
</evidence>
<accession>A0A1J1HM95</accession>
<dbReference type="CDD" id="cd03505">
    <property type="entry name" value="Delta9-FADS-like"/>
    <property type="match status" value="2"/>
</dbReference>
<evidence type="ECO:0000256" key="7">
    <source>
        <dbReference type="ARBA" id="ARBA00023002"/>
    </source>
</evidence>
<evidence type="ECO:0000256" key="4">
    <source>
        <dbReference type="ARBA" id="ARBA00022692"/>
    </source>
</evidence>
<dbReference type="Proteomes" id="UP000183832">
    <property type="component" value="Unassembled WGS sequence"/>
</dbReference>
<feature type="region of interest" description="Disordered" evidence="13">
    <location>
        <begin position="710"/>
        <end position="745"/>
    </location>
</feature>
<dbReference type="GO" id="GO:0004768">
    <property type="term" value="F:stearoyl-CoA 9-desaturase activity"/>
    <property type="evidence" value="ECO:0007669"/>
    <property type="project" value="TreeGrafter"/>
</dbReference>
<feature type="domain" description="Fatty acid desaturase" evidence="15">
    <location>
        <begin position="455"/>
        <end position="662"/>
    </location>
</feature>
<dbReference type="InterPro" id="IPR015876">
    <property type="entry name" value="Acyl-CoA_DS"/>
</dbReference>
<keyword evidence="11 12" id="KW-0275">Fatty acid biosynthesis</keyword>
<reference evidence="16 17" key="1">
    <citation type="submission" date="2015-04" db="EMBL/GenBank/DDBJ databases">
        <authorList>
            <person name="Syromyatnikov M.Y."/>
            <person name="Popov V.N."/>
        </authorList>
    </citation>
    <scope>NUCLEOTIDE SEQUENCE [LARGE SCALE GENOMIC DNA]</scope>
</reference>
<feature type="transmembrane region" description="Helical" evidence="14">
    <location>
        <begin position="574"/>
        <end position="595"/>
    </location>
</feature>
<feature type="compositionally biased region" description="Basic and acidic residues" evidence="13">
    <location>
        <begin position="731"/>
        <end position="745"/>
    </location>
</feature>
<keyword evidence="8" id="KW-0408">Iron</keyword>